<proteinExistence type="predicted"/>
<dbReference type="RefSeq" id="WP_127698906.1">
    <property type="nucleotide sequence ID" value="NZ_SACS01000009.1"/>
</dbReference>
<sequence>MTLLFARIFSPKYLTLVGNITLAMSSFVLGYLLLLVAPAKDYGNFAFMLIVQGLGFGVINALLASPLLIQLHHKQLSTRQLAGFTRLAFALAFLTGLLQGALLAVQHYDLAIVLLYSAAGLVQLLRWYGRCYCQNLTPALVVVSDLLFGVLCTGAALLCWWWRQLDFLNTGWILLCSGLVACAPFVASLGRSLLQTADFSALQQGYSAQGKPALIGVVTVEMTANIHSYLVVLIAGAAAFAPLAAAALFLRPMSVIQASLGQSEKPQLTKALAENALNDHENMGGGLAKIMQLMGDFRRLSFAAFMLNSVLVLMACVCWPVLLWPDDLSRTDFVAALGLLLLIALLRSVRGPTSALLQAADQFRPLAKVTLCSSAITVPLVVVLLWCSGPISTLVGILVGELIMTIQIEKIYRKLLQQLPCKVT</sequence>
<evidence type="ECO:0000313" key="3">
    <source>
        <dbReference type="Proteomes" id="UP000283077"/>
    </source>
</evidence>
<feature type="transmembrane region" description="Helical" evidence="1">
    <location>
        <begin position="81"/>
        <end position="104"/>
    </location>
</feature>
<comment type="caution">
    <text evidence="2">The sequence shown here is derived from an EMBL/GenBank/DDBJ whole genome shotgun (WGS) entry which is preliminary data.</text>
</comment>
<dbReference type="OrthoDB" id="7062578at2"/>
<evidence type="ECO:0000313" key="2">
    <source>
        <dbReference type="EMBL" id="RVU37464.1"/>
    </source>
</evidence>
<dbReference type="Proteomes" id="UP000283077">
    <property type="component" value="Unassembled WGS sequence"/>
</dbReference>
<feature type="transmembrane region" description="Helical" evidence="1">
    <location>
        <begin position="110"/>
        <end position="128"/>
    </location>
</feature>
<protein>
    <recommendedName>
        <fullName evidence="4">Polysaccharide biosynthesis protein</fullName>
    </recommendedName>
</protein>
<organism evidence="2 3">
    <name type="scientific">Rheinheimera riviphila</name>
    <dbReference type="NCBI Taxonomy" id="1834037"/>
    <lineage>
        <taxon>Bacteria</taxon>
        <taxon>Pseudomonadati</taxon>
        <taxon>Pseudomonadota</taxon>
        <taxon>Gammaproteobacteria</taxon>
        <taxon>Chromatiales</taxon>
        <taxon>Chromatiaceae</taxon>
        <taxon>Rheinheimera</taxon>
    </lineage>
</organism>
<reference evidence="2 3" key="1">
    <citation type="submission" date="2019-01" db="EMBL/GenBank/DDBJ databases">
        <authorList>
            <person name="Chen W.-M."/>
        </authorList>
    </citation>
    <scope>NUCLEOTIDE SEQUENCE [LARGE SCALE GENOMIC DNA]</scope>
    <source>
        <strain evidence="2 3">KYPC3</strain>
    </source>
</reference>
<feature type="transmembrane region" description="Helical" evidence="1">
    <location>
        <begin position="226"/>
        <end position="250"/>
    </location>
</feature>
<evidence type="ECO:0000256" key="1">
    <source>
        <dbReference type="SAM" id="Phobius"/>
    </source>
</evidence>
<gene>
    <name evidence="2" type="ORF">EOE67_09740</name>
</gene>
<keyword evidence="1" id="KW-0812">Transmembrane</keyword>
<dbReference type="EMBL" id="SACS01000009">
    <property type="protein sequence ID" value="RVU37464.1"/>
    <property type="molecule type" value="Genomic_DNA"/>
</dbReference>
<keyword evidence="1" id="KW-0472">Membrane</keyword>
<feature type="transmembrane region" description="Helical" evidence="1">
    <location>
        <begin position="140"/>
        <end position="163"/>
    </location>
</feature>
<keyword evidence="3" id="KW-1185">Reference proteome</keyword>
<accession>A0A437QSJ5</accession>
<feature type="transmembrane region" description="Helical" evidence="1">
    <location>
        <begin position="391"/>
        <end position="408"/>
    </location>
</feature>
<feature type="transmembrane region" description="Helical" evidence="1">
    <location>
        <begin position="300"/>
        <end position="322"/>
    </location>
</feature>
<dbReference type="AlphaFoldDB" id="A0A437QSJ5"/>
<feature type="transmembrane region" description="Helical" evidence="1">
    <location>
        <begin position="12"/>
        <end position="33"/>
    </location>
</feature>
<feature type="transmembrane region" description="Helical" evidence="1">
    <location>
        <begin position="45"/>
        <end position="69"/>
    </location>
</feature>
<evidence type="ECO:0008006" key="4">
    <source>
        <dbReference type="Google" id="ProtNLM"/>
    </source>
</evidence>
<keyword evidence="1" id="KW-1133">Transmembrane helix</keyword>
<name>A0A437QSJ5_9GAMM</name>